<sequence>MAVADSCKKQKNSALREFLLAAMAPLRTDDDLSRAAATDPTSLDVSAALAFVTTLPSPRTFRTQAYVPRHSFSILNGRPVSHMPALPERKRRGGFAARLDAFRLGVEQQLHGLQQTAAETLQNVQNAAKEVFVDLGLIEKEGVIEEETVPEWYEDEAFKVETMEPVYNPLASGQFAAILPGDGVAEMVATTSILNFLNIYNTLLIGRLVLTWFPNPPQIIANPLSTICDPYLNLFRGIIPPIGGTIDLSPVLAFLALNVFTNAAQALPAEIPPGSNEPVYTAPAMSENEVSKAPARKRGPRNLKSLFKIYK</sequence>
<evidence type="ECO:0008006" key="3">
    <source>
        <dbReference type="Google" id="ProtNLM"/>
    </source>
</evidence>
<dbReference type="Proteomes" id="UP000054558">
    <property type="component" value="Unassembled WGS sequence"/>
</dbReference>
<name>A0A1Y1HSE7_KLENI</name>
<dbReference type="PANTHER" id="PTHR33219:SF14">
    <property type="entry name" value="PROTEIN COFACTOR ASSEMBLY OF COMPLEX C SUBUNIT B CCB3, CHLOROPLASTIC-RELATED"/>
    <property type="match status" value="1"/>
</dbReference>
<dbReference type="InterPro" id="IPR003425">
    <property type="entry name" value="CCB3/YggT"/>
</dbReference>
<dbReference type="EMBL" id="DF236990">
    <property type="protein sequence ID" value="GAQ79911.1"/>
    <property type="molecule type" value="Genomic_DNA"/>
</dbReference>
<dbReference type="PANTHER" id="PTHR33219">
    <property type="entry name" value="YLMG HOMOLOG PROTEIN 2, CHLOROPLASTIC"/>
    <property type="match status" value="1"/>
</dbReference>
<evidence type="ECO:0000313" key="1">
    <source>
        <dbReference type="EMBL" id="GAQ79911.1"/>
    </source>
</evidence>
<accession>A0A1Y1HSE7</accession>
<dbReference type="STRING" id="105231.A0A1Y1HSE7"/>
<gene>
    <name evidence="1" type="ORF">KFL_000410100</name>
</gene>
<evidence type="ECO:0000313" key="2">
    <source>
        <dbReference type="Proteomes" id="UP000054558"/>
    </source>
</evidence>
<keyword evidence="2" id="KW-1185">Reference proteome</keyword>
<dbReference type="Pfam" id="PF02325">
    <property type="entry name" value="CCB3_YggT"/>
    <property type="match status" value="1"/>
</dbReference>
<dbReference type="OrthoDB" id="2066at2759"/>
<protein>
    <recommendedName>
        <fullName evidence="3">YGGT family protein</fullName>
    </recommendedName>
</protein>
<dbReference type="GO" id="GO:0010020">
    <property type="term" value="P:chloroplast fission"/>
    <property type="evidence" value="ECO:0000318"/>
    <property type="project" value="GO_Central"/>
</dbReference>
<dbReference type="AlphaFoldDB" id="A0A1Y1HSE7"/>
<organism evidence="1 2">
    <name type="scientific">Klebsormidium nitens</name>
    <name type="common">Green alga</name>
    <name type="synonym">Ulothrix nitens</name>
    <dbReference type="NCBI Taxonomy" id="105231"/>
    <lineage>
        <taxon>Eukaryota</taxon>
        <taxon>Viridiplantae</taxon>
        <taxon>Streptophyta</taxon>
        <taxon>Klebsormidiophyceae</taxon>
        <taxon>Klebsormidiales</taxon>
        <taxon>Klebsormidiaceae</taxon>
        <taxon>Klebsormidium</taxon>
    </lineage>
</organism>
<reference evidence="1 2" key="1">
    <citation type="journal article" date="2014" name="Nat. Commun.">
        <title>Klebsormidium flaccidum genome reveals primary factors for plant terrestrial adaptation.</title>
        <authorList>
            <person name="Hori K."/>
            <person name="Maruyama F."/>
            <person name="Fujisawa T."/>
            <person name="Togashi T."/>
            <person name="Yamamoto N."/>
            <person name="Seo M."/>
            <person name="Sato S."/>
            <person name="Yamada T."/>
            <person name="Mori H."/>
            <person name="Tajima N."/>
            <person name="Moriyama T."/>
            <person name="Ikeuchi M."/>
            <person name="Watanabe M."/>
            <person name="Wada H."/>
            <person name="Kobayashi K."/>
            <person name="Saito M."/>
            <person name="Masuda T."/>
            <person name="Sasaki-Sekimoto Y."/>
            <person name="Mashiguchi K."/>
            <person name="Awai K."/>
            <person name="Shimojima M."/>
            <person name="Masuda S."/>
            <person name="Iwai M."/>
            <person name="Nobusawa T."/>
            <person name="Narise T."/>
            <person name="Kondo S."/>
            <person name="Saito H."/>
            <person name="Sato R."/>
            <person name="Murakawa M."/>
            <person name="Ihara Y."/>
            <person name="Oshima-Yamada Y."/>
            <person name="Ohtaka K."/>
            <person name="Satoh M."/>
            <person name="Sonobe K."/>
            <person name="Ishii M."/>
            <person name="Ohtani R."/>
            <person name="Kanamori-Sato M."/>
            <person name="Honoki R."/>
            <person name="Miyazaki D."/>
            <person name="Mochizuki H."/>
            <person name="Umetsu J."/>
            <person name="Higashi K."/>
            <person name="Shibata D."/>
            <person name="Kamiya Y."/>
            <person name="Sato N."/>
            <person name="Nakamura Y."/>
            <person name="Tabata S."/>
            <person name="Ida S."/>
            <person name="Kurokawa K."/>
            <person name="Ohta H."/>
        </authorList>
    </citation>
    <scope>NUCLEOTIDE SEQUENCE [LARGE SCALE GENOMIC DNA]</scope>
    <source>
        <strain evidence="1 2">NIES-2285</strain>
    </source>
</reference>
<proteinExistence type="predicted"/>
<dbReference type="GO" id="GO:0016020">
    <property type="term" value="C:membrane"/>
    <property type="evidence" value="ECO:0007669"/>
    <property type="project" value="InterPro"/>
</dbReference>